<dbReference type="PANTHER" id="PTHR30408">
    <property type="entry name" value="TYPE-1 RESTRICTION ENZYME ECOKI SPECIFICITY PROTEIN"/>
    <property type="match status" value="1"/>
</dbReference>
<sequence>MRLERLGDILTIQKGKKHSIAHDITTSSTRLLQIEDLRNDNQLKYTNDTNGVLATEEDLMIVWDGANAGTVGYGKRGFIGSTISVLKKKDQDSFDTRFLGKFLQSQFSMLRKKTSGTTIPHIDRSILENIFIPVLNLSDQIHIAHILSQAEALIAQRKESIRLLDELVKSKFLEMFGDPVKNDEFKLSEICIKITDGTHDTPERLKEGIKFITGKHIREAFIDYDNSDYVTEEIHKEIYRRCNPEYGDILYTNIGVNLGTAAMNTVHYQFSMKNVALLKLRKNRISPRYIEKYLNYFREKIINDNSAGGAQRFLSLSQINSIKIYLPNFQVQYQFEDFVEKIELQKVRMRKSLKDLETLYSSLSQKAFNGELMINQKSSSKVSTPRITPETSLHVIATDSNKERTTLQKVDKAKSTLISKKEEQSFLKRKILGSYIINQSLEDSQFGDVKFEKLLHLSEYLILKRNFGQHYVQKVAGPYDNKFTILFFQQIEKDRWFRRTKKEKQFHFQKGEKHESSTKAYNYFSEQELGFVQSLIQLFKKANYEKVEVVSTLYAVWNNRIIKGEPIEDNLLKEDFLNWDLQKTKYKDRLDKALAWMREKNLVPDGWGPLIEKTK</sequence>
<dbReference type="GO" id="GO:0009307">
    <property type="term" value="P:DNA restriction-modification system"/>
    <property type="evidence" value="ECO:0007669"/>
    <property type="project" value="UniProtKB-KW"/>
</dbReference>
<dbReference type="EMBL" id="NKYG02000001">
    <property type="protein sequence ID" value="KAK2618851.1"/>
    <property type="molecule type" value="Genomic_DNA"/>
</dbReference>
<evidence type="ECO:0000313" key="6">
    <source>
        <dbReference type="Proteomes" id="UP000218471"/>
    </source>
</evidence>
<proteinExistence type="inferred from homology"/>
<evidence type="ECO:0000256" key="2">
    <source>
        <dbReference type="ARBA" id="ARBA00022747"/>
    </source>
</evidence>
<dbReference type="GO" id="GO:0004519">
    <property type="term" value="F:endonuclease activity"/>
    <property type="evidence" value="ECO:0007669"/>
    <property type="project" value="UniProtKB-KW"/>
</dbReference>
<dbReference type="PANTHER" id="PTHR30408:SF12">
    <property type="entry name" value="TYPE I RESTRICTION ENZYME MJAVIII SPECIFICITY SUBUNIT"/>
    <property type="match status" value="1"/>
</dbReference>
<feature type="domain" description="Type I restriction modification DNA specificity" evidence="4">
    <location>
        <begin position="5"/>
        <end position="161"/>
    </location>
</feature>
<keyword evidence="5" id="KW-0255">Endonuclease</keyword>
<dbReference type="InterPro" id="IPR000055">
    <property type="entry name" value="Restrct_endonuc_typeI_TRD"/>
</dbReference>
<comment type="caution">
    <text evidence="5">The sequence shown here is derived from an EMBL/GenBank/DDBJ whole genome shotgun (WGS) entry which is preliminary data.</text>
</comment>
<keyword evidence="3" id="KW-0238">DNA-binding</keyword>
<comment type="similarity">
    <text evidence="1">Belongs to the type-I restriction system S methylase family.</text>
</comment>
<keyword evidence="5" id="KW-0540">Nuclease</keyword>
<dbReference type="AlphaFoldDB" id="A0AAV9FQM0"/>
<gene>
    <name evidence="5" type="ORF">CFV95_007470</name>
</gene>
<keyword evidence="2" id="KW-0680">Restriction system</keyword>
<dbReference type="GO" id="GO:0003677">
    <property type="term" value="F:DNA binding"/>
    <property type="evidence" value="ECO:0007669"/>
    <property type="project" value="UniProtKB-KW"/>
</dbReference>
<protein>
    <submittedName>
        <fullName evidence="5">Restriction endonuclease subunit S</fullName>
    </submittedName>
</protein>
<evidence type="ECO:0000313" key="5">
    <source>
        <dbReference type="EMBL" id="KAK2618851.1"/>
    </source>
</evidence>
<dbReference type="CDD" id="cd17263">
    <property type="entry name" value="RMtype1_S_AbaB8300I-TRD1-CR1_like"/>
    <property type="match status" value="1"/>
</dbReference>
<organism evidence="5 6">
    <name type="scientific">Leptospira interrogans</name>
    <dbReference type="NCBI Taxonomy" id="173"/>
    <lineage>
        <taxon>Bacteria</taxon>
        <taxon>Pseudomonadati</taxon>
        <taxon>Spirochaetota</taxon>
        <taxon>Spirochaetia</taxon>
        <taxon>Leptospirales</taxon>
        <taxon>Leptospiraceae</taxon>
        <taxon>Leptospira</taxon>
    </lineage>
</organism>
<reference evidence="5" key="1">
    <citation type="submission" date="2023-10" db="EMBL/GenBank/DDBJ databases">
        <title>Genomic and proteomic analysis of Leptospira interrogans strain CUDO8.</title>
        <authorList>
            <person name="Boonciew P."/>
            <person name="Kurilung A."/>
            <person name="Prapasarakul N."/>
        </authorList>
    </citation>
    <scope>NUCLEOTIDE SEQUENCE</scope>
    <source>
        <strain evidence="5">CUDO8</strain>
    </source>
</reference>
<evidence type="ECO:0000259" key="4">
    <source>
        <dbReference type="Pfam" id="PF01420"/>
    </source>
</evidence>
<accession>A0AAV9FQM0</accession>
<dbReference type="RefSeq" id="WP_001235387.1">
    <property type="nucleotide sequence ID" value="NZ_JQPP01000086.1"/>
</dbReference>
<dbReference type="Proteomes" id="UP000218471">
    <property type="component" value="Unassembled WGS sequence"/>
</dbReference>
<evidence type="ECO:0000256" key="3">
    <source>
        <dbReference type="ARBA" id="ARBA00023125"/>
    </source>
</evidence>
<keyword evidence="5" id="KW-0378">Hydrolase</keyword>
<dbReference type="SUPFAM" id="SSF116734">
    <property type="entry name" value="DNA methylase specificity domain"/>
    <property type="match status" value="2"/>
</dbReference>
<dbReference type="InterPro" id="IPR052021">
    <property type="entry name" value="Type-I_RS_S_subunit"/>
</dbReference>
<dbReference type="Pfam" id="PF01420">
    <property type="entry name" value="Methylase_S"/>
    <property type="match status" value="1"/>
</dbReference>
<dbReference type="Gene3D" id="3.90.220.20">
    <property type="entry name" value="DNA methylase specificity domains"/>
    <property type="match status" value="2"/>
</dbReference>
<dbReference type="InterPro" id="IPR044946">
    <property type="entry name" value="Restrct_endonuc_typeI_TRD_sf"/>
</dbReference>
<evidence type="ECO:0000256" key="1">
    <source>
        <dbReference type="ARBA" id="ARBA00010923"/>
    </source>
</evidence>
<name>A0AAV9FQM0_LEPIR</name>